<dbReference type="Gene3D" id="2.40.50.230">
    <property type="entry name" value="Gp5 N-terminal domain"/>
    <property type="match status" value="1"/>
</dbReference>
<name>A0A918DIU8_9ALTE</name>
<dbReference type="NCBIfam" id="TIGR01646">
    <property type="entry name" value="vgr_GE"/>
    <property type="match status" value="1"/>
</dbReference>
<gene>
    <name evidence="7" type="ORF">GCM10010982_11450</name>
</gene>
<evidence type="ECO:0000313" key="8">
    <source>
        <dbReference type="Proteomes" id="UP000606935"/>
    </source>
</evidence>
<protein>
    <recommendedName>
        <fullName evidence="9">Type VI secretion system secreted protein VgrG</fullName>
    </recommendedName>
</protein>
<evidence type="ECO:0000256" key="1">
    <source>
        <dbReference type="ARBA" id="ARBA00004613"/>
    </source>
</evidence>
<dbReference type="SUPFAM" id="SSF69279">
    <property type="entry name" value="Phage tail proteins"/>
    <property type="match status" value="2"/>
</dbReference>
<dbReference type="PANTHER" id="PTHR32305">
    <property type="match status" value="1"/>
</dbReference>
<dbReference type="EMBL" id="BMLS01000001">
    <property type="protein sequence ID" value="GGO66681.1"/>
    <property type="molecule type" value="Genomic_DNA"/>
</dbReference>
<dbReference type="InterPro" id="IPR037026">
    <property type="entry name" value="Vgr_OB-fold_dom_sf"/>
</dbReference>
<feature type="region of interest" description="Disordered" evidence="4">
    <location>
        <begin position="457"/>
        <end position="485"/>
    </location>
</feature>
<evidence type="ECO:0000256" key="4">
    <source>
        <dbReference type="SAM" id="MobiDB-lite"/>
    </source>
</evidence>
<accession>A0A918DIU8</accession>
<reference evidence="7" key="1">
    <citation type="journal article" date="2014" name="Int. J. Syst. Evol. Microbiol.">
        <title>Complete genome sequence of Corynebacterium casei LMG S-19264T (=DSM 44701T), isolated from a smear-ripened cheese.</title>
        <authorList>
            <consortium name="US DOE Joint Genome Institute (JGI-PGF)"/>
            <person name="Walter F."/>
            <person name="Albersmeier A."/>
            <person name="Kalinowski J."/>
            <person name="Ruckert C."/>
        </authorList>
    </citation>
    <scope>NUCLEOTIDE SEQUENCE</scope>
    <source>
        <strain evidence="7">CGMCC 1.7086</strain>
    </source>
</reference>
<evidence type="ECO:0000259" key="5">
    <source>
        <dbReference type="Pfam" id="PF04717"/>
    </source>
</evidence>
<dbReference type="InterPro" id="IPR006533">
    <property type="entry name" value="T6SS_Vgr_RhsGE"/>
</dbReference>
<dbReference type="FunFam" id="3.55.50.10:FF:000001">
    <property type="entry name" value="Actin cross-linking toxin VgrG1"/>
    <property type="match status" value="1"/>
</dbReference>
<dbReference type="InterPro" id="IPR017847">
    <property type="entry name" value="T6SS_RhsGE_Vgr_subset"/>
</dbReference>
<dbReference type="SUPFAM" id="SSF69255">
    <property type="entry name" value="gp5 N-terminal domain-like"/>
    <property type="match status" value="1"/>
</dbReference>
<dbReference type="Gene3D" id="2.30.110.50">
    <property type="match status" value="1"/>
</dbReference>
<comment type="subcellular location">
    <subcellularLocation>
        <location evidence="1">Secreted</location>
    </subcellularLocation>
</comment>
<feature type="domain" description="Gp5/Type VI secretion system Vgr protein OB-fold" evidence="5">
    <location>
        <begin position="382"/>
        <end position="450"/>
    </location>
</feature>
<dbReference type="NCBIfam" id="TIGR03361">
    <property type="entry name" value="VI_Rhs_Vgr"/>
    <property type="match status" value="1"/>
</dbReference>
<dbReference type="InterPro" id="IPR006531">
    <property type="entry name" value="Gp5/Vgr_OB"/>
</dbReference>
<evidence type="ECO:0008006" key="9">
    <source>
        <dbReference type="Google" id="ProtNLM"/>
    </source>
</evidence>
<feature type="compositionally biased region" description="Polar residues" evidence="4">
    <location>
        <begin position="462"/>
        <end position="483"/>
    </location>
</feature>
<dbReference type="GO" id="GO:0005576">
    <property type="term" value="C:extracellular region"/>
    <property type="evidence" value="ECO:0007669"/>
    <property type="project" value="UniProtKB-SubCell"/>
</dbReference>
<comment type="similarity">
    <text evidence="2">Belongs to the VgrG protein family.</text>
</comment>
<comment type="caution">
    <text evidence="7">The sequence shown here is derived from an EMBL/GenBank/DDBJ whole genome shotgun (WGS) entry which is preliminary data.</text>
</comment>
<dbReference type="InterPro" id="IPR050708">
    <property type="entry name" value="T6SS_VgrG/RHS"/>
</dbReference>
<evidence type="ECO:0000256" key="2">
    <source>
        <dbReference type="ARBA" id="ARBA00005558"/>
    </source>
</evidence>
<organism evidence="7 8">
    <name type="scientific">Bowmanella pacifica</name>
    <dbReference type="NCBI Taxonomy" id="502051"/>
    <lineage>
        <taxon>Bacteria</taxon>
        <taxon>Pseudomonadati</taxon>
        <taxon>Pseudomonadota</taxon>
        <taxon>Gammaproteobacteria</taxon>
        <taxon>Alteromonadales</taxon>
        <taxon>Alteromonadaceae</taxon>
        <taxon>Bowmanella</taxon>
    </lineage>
</organism>
<keyword evidence="8" id="KW-1185">Reference proteome</keyword>
<dbReference type="Proteomes" id="UP000606935">
    <property type="component" value="Unassembled WGS sequence"/>
</dbReference>
<dbReference type="PANTHER" id="PTHR32305:SF15">
    <property type="entry name" value="PROTEIN RHSA-RELATED"/>
    <property type="match status" value="1"/>
</dbReference>
<dbReference type="Pfam" id="PF05954">
    <property type="entry name" value="Phage_GPD"/>
    <property type="match status" value="1"/>
</dbReference>
<proteinExistence type="inferred from homology"/>
<feature type="domain" description="Gp5/Type VI secretion system Vgr C-terminal trimerisation" evidence="6">
    <location>
        <begin position="467"/>
        <end position="575"/>
    </location>
</feature>
<dbReference type="Gene3D" id="3.55.50.10">
    <property type="entry name" value="Baseplate protein-like domains"/>
    <property type="match status" value="1"/>
</dbReference>
<dbReference type="AlphaFoldDB" id="A0A918DIU8"/>
<dbReference type="SUPFAM" id="SSF69349">
    <property type="entry name" value="Phage fibre proteins"/>
    <property type="match status" value="2"/>
</dbReference>
<dbReference type="Pfam" id="PF22178">
    <property type="entry name" value="Gp5_trimer_C"/>
    <property type="match status" value="1"/>
</dbReference>
<sequence length="714" mass="78942">MAGKRQVSITTPLGDELLLVSMSGHEALGQLFRYEVTLYAKKEDIKATDLVGQKATIQLELENQQYRYFNGFITRFSQQGRATEGYAQYSAEIHPWLWFLNRTADCRIFQEMTVPDILKQVFADNGFTDYELKLSRSYRTWEYCVQYRESDMLFVMRLMENEGIYFYFSHEKDKHKLILADAANAHKPLPGKSAIAYHLVGLFQRKEDSSIANWSSSCEVQTGRYASTDYDFKKPKSDLSTSRAIPRSHALADAEYFDYPGEYTESADGDNYTLTRIEEQQVKFEQHSGETDARNMTCGGLFTLSEHPRADRNQEYLVLSCDYELNANHYGSGGGGEQPFQCNFVVMDSKTPYRPARNAPKPLVQGPQTAVVVGPPGEEIYPDKYGRIKVQFFWDRYGTSNENSSCWIRVAQTWSGKAWGAQIIPRIGHEVIVDFLEGDPDRPLVVGSVYNADNMPPYSLPANKTQSGIKTRSSPGGSASNFNEIRMEDKKGSEELYIQAEKDESILVKNNKTETVGVDETIDIGNDRKDTIGNDETISVGNNRTESVGNDETISIGNNRTETVASNETISIGANRSRDVAANESVSIGQSRTHTVAINEAIAIGAAQEVIIGGAQAVEIGAVQNVDVGLNQLVSVGNNRSVDVGDNDSLNVGKNLVIDVGDAITIKCGKASISMKKDGTISISGKDISVKGSGAIDVKASKDMVLKGKKILQN</sequence>
<keyword evidence="3" id="KW-0964">Secreted</keyword>
<dbReference type="Pfam" id="PF04717">
    <property type="entry name" value="Phage_base_V"/>
    <property type="match status" value="1"/>
</dbReference>
<evidence type="ECO:0000259" key="6">
    <source>
        <dbReference type="Pfam" id="PF22178"/>
    </source>
</evidence>
<dbReference type="RefSeq" id="WP_229702073.1">
    <property type="nucleotide sequence ID" value="NZ_BMLS01000001.1"/>
</dbReference>
<reference evidence="7" key="2">
    <citation type="submission" date="2020-09" db="EMBL/GenBank/DDBJ databases">
        <authorList>
            <person name="Sun Q."/>
            <person name="Zhou Y."/>
        </authorList>
    </citation>
    <scope>NUCLEOTIDE SEQUENCE</scope>
    <source>
        <strain evidence="7">CGMCC 1.7086</strain>
    </source>
</reference>
<dbReference type="Gene3D" id="4.10.220.110">
    <property type="match status" value="1"/>
</dbReference>
<evidence type="ECO:0000256" key="3">
    <source>
        <dbReference type="ARBA" id="ARBA00022525"/>
    </source>
</evidence>
<dbReference type="InterPro" id="IPR054030">
    <property type="entry name" value="Gp5_Vgr_C"/>
</dbReference>
<evidence type="ECO:0000313" key="7">
    <source>
        <dbReference type="EMBL" id="GGO66681.1"/>
    </source>
</evidence>